<dbReference type="EMBL" id="JAUJYN010000012">
    <property type="protein sequence ID" value="KAK1259081.1"/>
    <property type="molecule type" value="Genomic_DNA"/>
</dbReference>
<feature type="compositionally biased region" description="Basic and acidic residues" evidence="1">
    <location>
        <begin position="1"/>
        <end position="11"/>
    </location>
</feature>
<evidence type="ECO:0008006" key="4">
    <source>
        <dbReference type="Google" id="ProtNLM"/>
    </source>
</evidence>
<evidence type="ECO:0000313" key="3">
    <source>
        <dbReference type="Proteomes" id="UP001179952"/>
    </source>
</evidence>
<feature type="region of interest" description="Disordered" evidence="1">
    <location>
        <begin position="272"/>
        <end position="455"/>
    </location>
</feature>
<feature type="region of interest" description="Disordered" evidence="1">
    <location>
        <begin position="1"/>
        <end position="36"/>
    </location>
</feature>
<name>A0AAV9A4G4_ACOGR</name>
<feature type="compositionally biased region" description="Acidic residues" evidence="1">
    <location>
        <begin position="437"/>
        <end position="455"/>
    </location>
</feature>
<dbReference type="InterPro" id="IPR028938">
    <property type="entry name" value="Rsf1-like"/>
</dbReference>
<feature type="compositionally biased region" description="Basic and acidic residues" evidence="1">
    <location>
        <begin position="272"/>
        <end position="282"/>
    </location>
</feature>
<dbReference type="PANTHER" id="PTHR14296">
    <property type="entry name" value="REMODELING AND SPACING FACTOR 1"/>
    <property type="match status" value="1"/>
</dbReference>
<proteinExistence type="predicted"/>
<gene>
    <name evidence="2" type="ORF">QJS04_geneDACA005484</name>
</gene>
<feature type="compositionally biased region" description="Basic and acidic residues" evidence="1">
    <location>
        <begin position="290"/>
        <end position="323"/>
    </location>
</feature>
<dbReference type="AlphaFoldDB" id="A0AAV9A4G4"/>
<evidence type="ECO:0000313" key="2">
    <source>
        <dbReference type="EMBL" id="KAK1259081.1"/>
    </source>
</evidence>
<keyword evidence="3" id="KW-1185">Reference proteome</keyword>
<dbReference type="PANTHER" id="PTHR14296:SF12">
    <property type="entry name" value="DDT DOMAIN-CONTAINING PROTEIN DDR4 ISOFORM X1"/>
    <property type="match status" value="1"/>
</dbReference>
<reference evidence="2" key="1">
    <citation type="journal article" date="2023" name="Nat. Commun.">
        <title>Diploid and tetraploid genomes of Acorus and the evolution of monocots.</title>
        <authorList>
            <person name="Ma L."/>
            <person name="Liu K.W."/>
            <person name="Li Z."/>
            <person name="Hsiao Y.Y."/>
            <person name="Qi Y."/>
            <person name="Fu T."/>
            <person name="Tang G.D."/>
            <person name="Zhang D."/>
            <person name="Sun W.H."/>
            <person name="Liu D.K."/>
            <person name="Li Y."/>
            <person name="Chen G.Z."/>
            <person name="Liu X.D."/>
            <person name="Liao X.Y."/>
            <person name="Jiang Y.T."/>
            <person name="Yu X."/>
            <person name="Hao Y."/>
            <person name="Huang J."/>
            <person name="Zhao X.W."/>
            <person name="Ke S."/>
            <person name="Chen Y.Y."/>
            <person name="Wu W.L."/>
            <person name="Hsu J.L."/>
            <person name="Lin Y.F."/>
            <person name="Huang M.D."/>
            <person name="Li C.Y."/>
            <person name="Huang L."/>
            <person name="Wang Z.W."/>
            <person name="Zhao X."/>
            <person name="Zhong W.Y."/>
            <person name="Peng D.H."/>
            <person name="Ahmad S."/>
            <person name="Lan S."/>
            <person name="Zhang J.S."/>
            <person name="Tsai W.C."/>
            <person name="Van de Peer Y."/>
            <person name="Liu Z.J."/>
        </authorList>
    </citation>
    <scope>NUCLEOTIDE SEQUENCE</scope>
    <source>
        <strain evidence="2">SCP</strain>
    </source>
</reference>
<sequence>MARDRSRRPAGDGEGSVGPVGTTSEAGVASETEPGRSGLRRRWELASVLNFLHVFRPVIQSKSELMEFSAEEIETSLMTPNRVSERIHVALLKGIPPVSKNLGIPDAWVTAVCKKLAEWWPWVAEGEVPLKAAHGHDGDPVIGHRLYKEISKVEQKPRLKGKAQLAQAAVIVQWETLATNLEEFQEISDKLSSSDIKDKAAVGKIVKMDIIPTLEQLQKKKERALKRQQREALLLDGFSFSHRICNGRSLRERSRPVRYTFEDFDRSIDEAIKISKRNPKESDGEDEQHEQENKDSTPNEKSQSDDELPDSHDDSPPNIEDNKKRKRASDSENGDEDDDYKAGNDEEHDDTDGESDLKSDKSDDEDANVPPKKRQRYIRNTGPVAGLRRSTRNSQAETNTRLRQRPQLNSNYNFAFVSDSEDDDSANAKQRKKASEDTVDDEMDSDAEESSGGED</sequence>
<comment type="caution">
    <text evidence="2">The sequence shown here is derived from an EMBL/GenBank/DDBJ whole genome shotgun (WGS) entry which is preliminary data.</text>
</comment>
<evidence type="ECO:0000256" key="1">
    <source>
        <dbReference type="SAM" id="MobiDB-lite"/>
    </source>
</evidence>
<dbReference type="GO" id="GO:0031213">
    <property type="term" value="C:RSF complex"/>
    <property type="evidence" value="ECO:0007669"/>
    <property type="project" value="InterPro"/>
</dbReference>
<accession>A0AAV9A4G4</accession>
<protein>
    <recommendedName>
        <fullName evidence="4">DDT domain-containing protein DDR4</fullName>
    </recommendedName>
</protein>
<dbReference type="Proteomes" id="UP001179952">
    <property type="component" value="Unassembled WGS sequence"/>
</dbReference>
<reference evidence="2" key="2">
    <citation type="submission" date="2023-06" db="EMBL/GenBank/DDBJ databases">
        <authorList>
            <person name="Ma L."/>
            <person name="Liu K.-W."/>
            <person name="Li Z."/>
            <person name="Hsiao Y.-Y."/>
            <person name="Qi Y."/>
            <person name="Fu T."/>
            <person name="Tang G."/>
            <person name="Zhang D."/>
            <person name="Sun W.-H."/>
            <person name="Liu D.-K."/>
            <person name="Li Y."/>
            <person name="Chen G.-Z."/>
            <person name="Liu X.-D."/>
            <person name="Liao X.-Y."/>
            <person name="Jiang Y.-T."/>
            <person name="Yu X."/>
            <person name="Hao Y."/>
            <person name="Huang J."/>
            <person name="Zhao X.-W."/>
            <person name="Ke S."/>
            <person name="Chen Y.-Y."/>
            <person name="Wu W.-L."/>
            <person name="Hsu J.-L."/>
            <person name="Lin Y.-F."/>
            <person name="Huang M.-D."/>
            <person name="Li C.-Y."/>
            <person name="Huang L."/>
            <person name="Wang Z.-W."/>
            <person name="Zhao X."/>
            <person name="Zhong W.-Y."/>
            <person name="Peng D.-H."/>
            <person name="Ahmad S."/>
            <person name="Lan S."/>
            <person name="Zhang J.-S."/>
            <person name="Tsai W.-C."/>
            <person name="Van De Peer Y."/>
            <person name="Liu Z.-J."/>
        </authorList>
    </citation>
    <scope>NUCLEOTIDE SEQUENCE</scope>
    <source>
        <strain evidence="2">SCP</strain>
        <tissue evidence="2">Leaves</tissue>
    </source>
</reference>
<organism evidence="2 3">
    <name type="scientific">Acorus gramineus</name>
    <name type="common">Dwarf sweet flag</name>
    <dbReference type="NCBI Taxonomy" id="55184"/>
    <lineage>
        <taxon>Eukaryota</taxon>
        <taxon>Viridiplantae</taxon>
        <taxon>Streptophyta</taxon>
        <taxon>Embryophyta</taxon>
        <taxon>Tracheophyta</taxon>
        <taxon>Spermatophyta</taxon>
        <taxon>Magnoliopsida</taxon>
        <taxon>Liliopsida</taxon>
        <taxon>Acoraceae</taxon>
        <taxon>Acorus</taxon>
    </lineage>
</organism>
<dbReference type="GO" id="GO:0006355">
    <property type="term" value="P:regulation of DNA-templated transcription"/>
    <property type="evidence" value="ECO:0007669"/>
    <property type="project" value="InterPro"/>
</dbReference>
<feature type="compositionally biased region" description="Polar residues" evidence="1">
    <location>
        <begin position="392"/>
        <end position="413"/>
    </location>
</feature>